<accession>A0A067TGB6</accession>
<feature type="compositionally biased region" description="Polar residues" evidence="1">
    <location>
        <begin position="16"/>
        <end position="36"/>
    </location>
</feature>
<reference evidence="3" key="1">
    <citation type="journal article" date="2014" name="Proc. Natl. Acad. Sci. U.S.A.">
        <title>Extensive sampling of basidiomycete genomes demonstrates inadequacy of the white-rot/brown-rot paradigm for wood decay fungi.</title>
        <authorList>
            <person name="Riley R."/>
            <person name="Salamov A.A."/>
            <person name="Brown D.W."/>
            <person name="Nagy L.G."/>
            <person name="Floudas D."/>
            <person name="Held B.W."/>
            <person name="Levasseur A."/>
            <person name="Lombard V."/>
            <person name="Morin E."/>
            <person name="Otillar R."/>
            <person name="Lindquist E.A."/>
            <person name="Sun H."/>
            <person name="LaButti K.M."/>
            <person name="Schmutz J."/>
            <person name="Jabbour D."/>
            <person name="Luo H."/>
            <person name="Baker S.E."/>
            <person name="Pisabarro A.G."/>
            <person name="Walton J.D."/>
            <person name="Blanchette R.A."/>
            <person name="Henrissat B."/>
            <person name="Martin F."/>
            <person name="Cullen D."/>
            <person name="Hibbett D.S."/>
            <person name="Grigoriev I.V."/>
        </authorList>
    </citation>
    <scope>NUCLEOTIDE SEQUENCE [LARGE SCALE GENOMIC DNA]</scope>
    <source>
        <strain evidence="3">CBS 339.88</strain>
    </source>
</reference>
<evidence type="ECO:0000313" key="3">
    <source>
        <dbReference type="Proteomes" id="UP000027222"/>
    </source>
</evidence>
<dbReference type="AlphaFoldDB" id="A0A067TGB6"/>
<protein>
    <submittedName>
        <fullName evidence="2">Uncharacterized protein</fullName>
    </submittedName>
</protein>
<dbReference type="Proteomes" id="UP000027222">
    <property type="component" value="Unassembled WGS sequence"/>
</dbReference>
<organism evidence="2 3">
    <name type="scientific">Galerina marginata (strain CBS 339.88)</name>
    <dbReference type="NCBI Taxonomy" id="685588"/>
    <lineage>
        <taxon>Eukaryota</taxon>
        <taxon>Fungi</taxon>
        <taxon>Dikarya</taxon>
        <taxon>Basidiomycota</taxon>
        <taxon>Agaricomycotina</taxon>
        <taxon>Agaricomycetes</taxon>
        <taxon>Agaricomycetidae</taxon>
        <taxon>Agaricales</taxon>
        <taxon>Agaricineae</taxon>
        <taxon>Strophariaceae</taxon>
        <taxon>Galerina</taxon>
    </lineage>
</organism>
<feature type="region of interest" description="Disordered" evidence="1">
    <location>
        <begin position="1"/>
        <end position="89"/>
    </location>
</feature>
<name>A0A067TGB6_GALM3</name>
<evidence type="ECO:0000313" key="2">
    <source>
        <dbReference type="EMBL" id="KDR77993.1"/>
    </source>
</evidence>
<evidence type="ECO:0000256" key="1">
    <source>
        <dbReference type="SAM" id="MobiDB-lite"/>
    </source>
</evidence>
<gene>
    <name evidence="2" type="ORF">GALMADRAFT_1296403</name>
</gene>
<dbReference type="HOGENOM" id="CLU_1547708_0_0_1"/>
<feature type="compositionally biased region" description="Polar residues" evidence="1">
    <location>
        <begin position="64"/>
        <end position="74"/>
    </location>
</feature>
<dbReference type="EMBL" id="KL142375">
    <property type="protein sequence ID" value="KDR77993.1"/>
    <property type="molecule type" value="Genomic_DNA"/>
</dbReference>
<keyword evidence="3" id="KW-1185">Reference proteome</keyword>
<proteinExistence type="predicted"/>
<sequence length="173" mass="18913">MGIGKTMKNMLGSPSAEDTQLSPETRSDEGTASTIDNPDPDPNYKPAREPGRARSFSLGRMRSHTNSNPSARKSSTARKPPSLSSKYEELDRRTKRLVILADAVEGLAPSLQVVQALRDEPAMLPVKMMIKFLRAAVALSSLRLVPLSPTHSRALVCKEGAFIYIILLCSNYT</sequence>